<reference evidence="1 2" key="1">
    <citation type="journal article" date="2017" name="Elife">
        <title>Extensive horizontal gene transfer in cheese-associated bacteria.</title>
        <authorList>
            <person name="Bonham K.S."/>
            <person name="Wolfe B.E."/>
            <person name="Dutton R.J."/>
        </authorList>
    </citation>
    <scope>NUCLEOTIDE SEQUENCE [LARGE SCALE GENOMIC DNA]</scope>
    <source>
        <strain evidence="1 2">JB196</strain>
    </source>
</reference>
<gene>
    <name evidence="1" type="ORF">CIK83_11825</name>
</gene>
<protein>
    <submittedName>
        <fullName evidence="1">Uncharacterized protein</fullName>
    </submittedName>
</protein>
<proteinExistence type="predicted"/>
<comment type="caution">
    <text evidence="1">The sequence shown here is derived from an EMBL/GenBank/DDBJ whole genome shotgun (WGS) entry which is preliminary data.</text>
</comment>
<dbReference type="EMBL" id="QPGL01000002">
    <property type="protein sequence ID" value="RCS70148.1"/>
    <property type="molecule type" value="Genomic_DNA"/>
</dbReference>
<keyword evidence="2" id="KW-1185">Reference proteome</keyword>
<dbReference type="Proteomes" id="UP000252479">
    <property type="component" value="Unassembled WGS sequence"/>
</dbReference>
<organism evidence="1 2">
    <name type="scientific">Vibrio casei</name>
    <dbReference type="NCBI Taxonomy" id="673372"/>
    <lineage>
        <taxon>Bacteria</taxon>
        <taxon>Pseudomonadati</taxon>
        <taxon>Pseudomonadota</taxon>
        <taxon>Gammaproteobacteria</taxon>
        <taxon>Vibrionales</taxon>
        <taxon>Vibrionaceae</taxon>
        <taxon>Vibrio</taxon>
    </lineage>
</organism>
<name>A0A368LHI0_9VIBR</name>
<dbReference type="AlphaFoldDB" id="A0A368LHI0"/>
<accession>A0A368LHI0</accession>
<evidence type="ECO:0000313" key="1">
    <source>
        <dbReference type="EMBL" id="RCS70148.1"/>
    </source>
</evidence>
<sequence length="81" mass="9258">MSANFKASGWVFWNLIGGFMKDRALSVHIWSAIEAQAKTASESIQKTDKGYINGDDIEKVNEFELKRLRILVRQLEEESPN</sequence>
<evidence type="ECO:0000313" key="2">
    <source>
        <dbReference type="Proteomes" id="UP000252479"/>
    </source>
</evidence>